<feature type="domain" description="Arabidopsis retrotransposon Orf1 C-terminal" evidence="2">
    <location>
        <begin position="35"/>
        <end position="131"/>
    </location>
</feature>
<dbReference type="ExpressionAtlas" id="Q9LXN0">
    <property type="expression patterns" value="baseline and differential"/>
</dbReference>
<proteinExistence type="predicted"/>
<reference evidence="3" key="2">
    <citation type="submission" date="2000-04" db="EMBL/GenBank/DDBJ databases">
        <authorList>
            <person name="Jordan N."/>
            <person name="Bangert S."/>
            <person name="Wiedelmann R."/>
            <person name="Voss H."/>
            <person name="Unseld M."/>
            <person name="Mewes H.W."/>
            <person name="Rudd S."/>
            <person name="Lemcke K."/>
            <person name="Mayer K.F.X."/>
            <person name="Quetier F."/>
            <person name="Salanoubat M."/>
        </authorList>
    </citation>
    <scope>NUCLEOTIDE SEQUENCE</scope>
</reference>
<name>Q9LXN0_ARATH</name>
<feature type="domain" description="Arabidopsis retrotransposon Orf1 C-terminal" evidence="2">
    <location>
        <begin position="134"/>
        <end position="179"/>
    </location>
</feature>
<evidence type="ECO:0000256" key="1">
    <source>
        <dbReference type="SAM" id="MobiDB-lite"/>
    </source>
</evidence>
<dbReference type="PIR" id="T48937">
    <property type="entry name" value="T48937"/>
</dbReference>
<evidence type="ECO:0000259" key="2">
    <source>
        <dbReference type="Pfam" id="PF03078"/>
    </source>
</evidence>
<accession>Q9LXN0</accession>
<dbReference type="EMBL" id="AL353818">
    <property type="protein sequence ID" value="CAB88539.1"/>
    <property type="molecule type" value="Genomic_DNA"/>
</dbReference>
<evidence type="ECO:0000313" key="3">
    <source>
        <dbReference type="EMBL" id="CAB88539.1"/>
    </source>
</evidence>
<dbReference type="AlphaFoldDB" id="Q9LXN0"/>
<protein>
    <submittedName>
        <fullName evidence="3">Uncharacterized protein F14L2_120</fullName>
    </submittedName>
</protein>
<gene>
    <name evidence="3" type="primary">F14L2_120</name>
</gene>
<organism evidence="3">
    <name type="scientific">Arabidopsis thaliana</name>
    <name type="common">Mouse-ear cress</name>
    <dbReference type="NCBI Taxonomy" id="3702"/>
    <lineage>
        <taxon>Eukaryota</taxon>
        <taxon>Viridiplantae</taxon>
        <taxon>Streptophyta</taxon>
        <taxon>Embryophyta</taxon>
        <taxon>Tracheophyta</taxon>
        <taxon>Spermatophyta</taxon>
        <taxon>Magnoliopsida</taxon>
        <taxon>eudicotyledons</taxon>
        <taxon>Gunneridae</taxon>
        <taxon>Pentapetalae</taxon>
        <taxon>rosids</taxon>
        <taxon>malvids</taxon>
        <taxon>Brassicales</taxon>
        <taxon>Brassicaceae</taxon>
        <taxon>Camelineae</taxon>
        <taxon>Arabidopsis</taxon>
    </lineage>
</organism>
<reference evidence="3" key="3">
    <citation type="submission" date="2000-04" db="EMBL/GenBank/DDBJ databases">
        <authorList>
            <person name="EU Arabidopsis sequencing project"/>
        </authorList>
    </citation>
    <scope>NUCLEOTIDE SEQUENCE</scope>
</reference>
<dbReference type="InterPro" id="IPR004312">
    <property type="entry name" value="ATHILA_Orf1_C"/>
</dbReference>
<sequence length="239" mass="26577">MGKTNDAAGTSRARTSTSGAPTKEDPNKRPHIDVRPTRVASRPSLHVLSLYDDVVTVFQTLGMGRYWEMDEDVYPKLVKEFIATCRLTYANPENPKASKGKLTFFLNKQHYSKTLFEICDMYGFTKGEAVEFPKSPVVRYVAKLLGSVLYFKPVITVVQEIELPLLFYGVKHLLDAYSDIPAPDTNVAAVLCDTLVKMKNNVPTSAAKSILAANGLDLPDSYQFHQAKKSTVPISRKGR</sequence>
<feature type="region of interest" description="Disordered" evidence="1">
    <location>
        <begin position="1"/>
        <end position="37"/>
    </location>
</feature>
<reference key="1">
    <citation type="journal article" date="2000" name="Nature">
        <title>Sequence and analysis of chromosome 3 of the plant Arabidopsis thaliana.</title>
        <authorList>
            <consortium name="European Union Chromosome 3 Arabidopsis Sequencing Consortium"/>
            <consortium name="Institute for Genomic Research"/>
            <consortium name="Kazusa DNA Research Institute"/>
            <person name="Salanoubat M."/>
            <person name="Lemcke K."/>
            <person name="Rieger M."/>
            <person name="Ansorge W."/>
            <person name="Unseld M."/>
            <person name="Fartmann B."/>
            <person name="Valle G."/>
            <person name="Blocker H."/>
            <person name="Perez-Alonso M."/>
            <person name="Obermaier B."/>
            <person name="Delseny M."/>
            <person name="Boutry M."/>
            <person name="Grivell L.A."/>
            <person name="Mache R."/>
            <person name="Puigdomenech P."/>
            <person name="De Simone V."/>
            <person name="Choisne N."/>
            <person name="Artiguenave F."/>
            <person name="Robert C."/>
            <person name="Brottier P."/>
            <person name="Wincker P."/>
            <person name="Cattolico L."/>
            <person name="Weissenbach J."/>
            <person name="Saurin W."/>
            <person name="Quetier F."/>
            <person name="Schafer M."/>
            <person name="Muller-Auer S."/>
            <person name="Gabel C."/>
            <person name="Fuchs M."/>
            <person name="Benes V."/>
            <person name="Wurmbach E."/>
            <person name="Drzonek H."/>
            <person name="Erfle H."/>
            <person name="Jordan N."/>
            <person name="Bangert S."/>
            <person name="Wiedelmann R."/>
            <person name="Kranz H."/>
            <person name="Voss H."/>
            <person name="Holland R."/>
            <person name="Brandt P."/>
            <person name="Nyakatura G."/>
            <person name="Vezzi A."/>
            <person name="D'Angelo M."/>
            <person name="Pallavicini A."/>
            <person name="Toppo S."/>
            <person name="Simionati B."/>
            <person name="Conrad A."/>
            <person name="Hornischer K."/>
            <person name="Kauer G."/>
            <person name="Lohnert T.H."/>
            <person name="Nordsiek G."/>
            <person name="Reichelt J."/>
            <person name="Scharfe M."/>
            <person name="Schon O."/>
            <person name="Bargues M."/>
            <person name="Terol J."/>
            <person name="Climent J."/>
            <person name="Navarro P."/>
            <person name="Collado C."/>
            <person name="Perez-Perez A."/>
            <person name="Ottenwalder B."/>
            <person name="Duchemin D."/>
            <person name="Cooke R."/>
            <person name="Laudie M."/>
            <person name="Berger-Llauro C."/>
            <person name="Purnelle B."/>
            <person name="Masuy D."/>
            <person name="de Haan M."/>
            <person name="Maarse A.C."/>
            <person name="Alcaraz J.P."/>
            <person name="Cottet A."/>
            <person name="Casacuberta E."/>
            <person name="Monfort A."/>
            <person name="Argiriou A."/>
            <person name="flores M."/>
            <person name="Liguori R."/>
            <person name="Vitale D."/>
            <person name="Mannhaupt G."/>
            <person name="Haase D."/>
            <person name="Schoof H."/>
            <person name="Rudd S."/>
            <person name="Zaccaria P."/>
            <person name="Mewes H.W."/>
            <person name="Mayer K.F."/>
            <person name="Kaul S."/>
            <person name="Town C.D."/>
            <person name="Koo H.L."/>
            <person name="Tallon L.J."/>
            <person name="Jenkins J."/>
            <person name="Rooney T."/>
            <person name="Rizzo M."/>
            <person name="Walts A."/>
            <person name="Utterback T."/>
            <person name="Fujii C.Y."/>
            <person name="Shea T.P."/>
            <person name="Creasy T.H."/>
            <person name="Haas B."/>
            <person name="Maiti R."/>
            <person name="Wu D."/>
            <person name="Peterson J."/>
            <person name="Van Aken S."/>
            <person name="Pai G."/>
            <person name="Militscher J."/>
            <person name="Sellers P."/>
            <person name="Gill J.E."/>
            <person name="Feldblyum T.V."/>
            <person name="Preuss D."/>
            <person name="Lin X."/>
            <person name="Nierman W.C."/>
            <person name="Salzberg S.L."/>
            <person name="White O."/>
            <person name="Venter J.C."/>
            <person name="Fraser C.M."/>
            <person name="Kaneko T."/>
            <person name="Nakamura Y."/>
            <person name="Sato S."/>
            <person name="Kato T."/>
            <person name="Asamizu E."/>
            <person name="Sasamoto S."/>
            <person name="Kimura T."/>
            <person name="Idesawa K."/>
            <person name="Kawashima K."/>
            <person name="Kishida Y."/>
            <person name="Kiyokawa C."/>
            <person name="Kohara M."/>
            <person name="Matsumoto M."/>
            <person name="Matsuno A."/>
            <person name="Muraki A."/>
            <person name="Nakayama S."/>
            <person name="Nakazaki N."/>
            <person name="Shinpo S."/>
            <person name="Takeuchi C."/>
            <person name="Wada T."/>
            <person name="Watanabe A."/>
            <person name="Yamada M."/>
            <person name="Yasuda M."/>
            <person name="Tabata S."/>
        </authorList>
    </citation>
    <scope>NUCLEOTIDE SEQUENCE [LARGE SCALE GENOMIC DNA]</scope>
    <source>
        <strain>cv. Columbia</strain>
    </source>
</reference>
<dbReference type="TAIR" id="AT3G44570"/>
<dbReference type="PhylomeDB" id="Q9LXN0"/>
<feature type="compositionally biased region" description="Basic and acidic residues" evidence="1">
    <location>
        <begin position="22"/>
        <end position="36"/>
    </location>
</feature>
<dbReference type="Pfam" id="PF03078">
    <property type="entry name" value="ATHILA"/>
    <property type="match status" value="2"/>
</dbReference>